<dbReference type="InterPro" id="IPR003374">
    <property type="entry name" value="ApbE-like_sf"/>
</dbReference>
<gene>
    <name evidence="11" type="ORF">RILFYP67_01497</name>
</gene>
<dbReference type="SUPFAM" id="SSF143631">
    <property type="entry name" value="ApbE-like"/>
    <property type="match status" value="1"/>
</dbReference>
<dbReference type="AlphaFoldDB" id="A0A6N3DKV2"/>
<evidence type="ECO:0000256" key="10">
    <source>
        <dbReference type="ARBA" id="ARBA00048540"/>
    </source>
</evidence>
<dbReference type="PANTHER" id="PTHR30040:SF2">
    <property type="entry name" value="FAD:PROTEIN FMN TRANSFERASE"/>
    <property type="match status" value="1"/>
</dbReference>
<evidence type="ECO:0000256" key="1">
    <source>
        <dbReference type="ARBA" id="ARBA00001946"/>
    </source>
</evidence>
<name>A0A6N3DKV2_9FIRM</name>
<keyword evidence="6" id="KW-0479">Metal-binding</keyword>
<dbReference type="EMBL" id="CACRUM010000063">
    <property type="protein sequence ID" value="VYU27968.1"/>
    <property type="molecule type" value="Genomic_DNA"/>
</dbReference>
<accession>A0A6N3DKV2</accession>
<keyword evidence="5" id="KW-0808">Transferase</keyword>
<keyword evidence="4" id="KW-0285">Flavoprotein</keyword>
<proteinExistence type="predicted"/>
<protein>
    <recommendedName>
        <fullName evidence="3">FAD:protein FMN transferase</fullName>
        <ecNumber evidence="2">2.7.1.180</ecNumber>
    </recommendedName>
    <alternativeName>
        <fullName evidence="9">Flavin transferase</fullName>
    </alternativeName>
</protein>
<keyword evidence="7" id="KW-0274">FAD</keyword>
<dbReference type="GO" id="GO:0016740">
    <property type="term" value="F:transferase activity"/>
    <property type="evidence" value="ECO:0007669"/>
    <property type="project" value="UniProtKB-KW"/>
</dbReference>
<evidence type="ECO:0000256" key="7">
    <source>
        <dbReference type="ARBA" id="ARBA00022827"/>
    </source>
</evidence>
<sequence>MADAQSQQENESTQASRDIFAMDTYMNVTAYGVGANEAVRRAEEEIERLDSLLSTGDQNSEIYQINQNGGGILSEDTAYLVERSLDLYQSTNGAFDIAIYPVMKAWGFTDDNFRVPEEEELQELLTLFKAKGAGKNIKVKKM</sequence>
<dbReference type="Gene3D" id="3.10.520.10">
    <property type="entry name" value="ApbE-like domains"/>
    <property type="match status" value="1"/>
</dbReference>
<evidence type="ECO:0000256" key="6">
    <source>
        <dbReference type="ARBA" id="ARBA00022723"/>
    </source>
</evidence>
<dbReference type="RefSeq" id="WP_015520877.1">
    <property type="nucleotide sequence ID" value="NZ_CACRUM010000063.1"/>
</dbReference>
<organism evidence="11">
    <name type="scientific">Roseburia intestinalis</name>
    <dbReference type="NCBI Taxonomy" id="166486"/>
    <lineage>
        <taxon>Bacteria</taxon>
        <taxon>Bacillati</taxon>
        <taxon>Bacillota</taxon>
        <taxon>Clostridia</taxon>
        <taxon>Lachnospirales</taxon>
        <taxon>Lachnospiraceae</taxon>
        <taxon>Roseburia</taxon>
    </lineage>
</organism>
<keyword evidence="8" id="KW-0460">Magnesium</keyword>
<keyword evidence="11" id="KW-0449">Lipoprotein</keyword>
<dbReference type="InterPro" id="IPR024932">
    <property type="entry name" value="ApbE"/>
</dbReference>
<evidence type="ECO:0000256" key="3">
    <source>
        <dbReference type="ARBA" id="ARBA00016337"/>
    </source>
</evidence>
<reference evidence="11" key="1">
    <citation type="submission" date="2019-11" db="EMBL/GenBank/DDBJ databases">
        <authorList>
            <person name="Feng L."/>
        </authorList>
    </citation>
    <scope>NUCLEOTIDE SEQUENCE</scope>
    <source>
        <strain evidence="11">RintestinalisLFYP67</strain>
    </source>
</reference>
<evidence type="ECO:0000256" key="4">
    <source>
        <dbReference type="ARBA" id="ARBA00022630"/>
    </source>
</evidence>
<dbReference type="Pfam" id="PF02424">
    <property type="entry name" value="ApbE"/>
    <property type="match status" value="1"/>
</dbReference>
<evidence type="ECO:0000313" key="11">
    <source>
        <dbReference type="EMBL" id="VYU27968.1"/>
    </source>
</evidence>
<dbReference type="GO" id="GO:0046872">
    <property type="term" value="F:metal ion binding"/>
    <property type="evidence" value="ECO:0007669"/>
    <property type="project" value="UniProtKB-KW"/>
</dbReference>
<evidence type="ECO:0000256" key="5">
    <source>
        <dbReference type="ARBA" id="ARBA00022679"/>
    </source>
</evidence>
<comment type="cofactor">
    <cofactor evidence="1">
        <name>Mg(2+)</name>
        <dbReference type="ChEBI" id="CHEBI:18420"/>
    </cofactor>
</comment>
<comment type="catalytic activity">
    <reaction evidence="10">
        <text>L-threonyl-[protein] + FAD = FMN-L-threonyl-[protein] + AMP + H(+)</text>
        <dbReference type="Rhea" id="RHEA:36847"/>
        <dbReference type="Rhea" id="RHEA-COMP:11060"/>
        <dbReference type="Rhea" id="RHEA-COMP:11061"/>
        <dbReference type="ChEBI" id="CHEBI:15378"/>
        <dbReference type="ChEBI" id="CHEBI:30013"/>
        <dbReference type="ChEBI" id="CHEBI:57692"/>
        <dbReference type="ChEBI" id="CHEBI:74257"/>
        <dbReference type="ChEBI" id="CHEBI:456215"/>
        <dbReference type="EC" id="2.7.1.180"/>
    </reaction>
</comment>
<evidence type="ECO:0000256" key="2">
    <source>
        <dbReference type="ARBA" id="ARBA00011955"/>
    </source>
</evidence>
<dbReference type="PANTHER" id="PTHR30040">
    <property type="entry name" value="THIAMINE BIOSYNTHESIS LIPOPROTEIN APBE"/>
    <property type="match status" value="1"/>
</dbReference>
<evidence type="ECO:0000256" key="8">
    <source>
        <dbReference type="ARBA" id="ARBA00022842"/>
    </source>
</evidence>
<evidence type="ECO:0000256" key="9">
    <source>
        <dbReference type="ARBA" id="ARBA00031306"/>
    </source>
</evidence>
<dbReference type="EC" id="2.7.1.180" evidence="2"/>